<reference evidence="2" key="1">
    <citation type="submission" date="2016-10" db="EMBL/GenBank/DDBJ databases">
        <authorList>
            <person name="Varghese N."/>
            <person name="Submissions S."/>
        </authorList>
    </citation>
    <scope>NUCLEOTIDE SEQUENCE [LARGE SCALE GENOMIC DNA]</scope>
    <source>
        <strain evidence="2">DSM 46732</strain>
    </source>
</reference>
<proteinExistence type="predicted"/>
<dbReference type="EMBL" id="FNJR01000027">
    <property type="protein sequence ID" value="SDP97395.1"/>
    <property type="molecule type" value="Genomic_DNA"/>
</dbReference>
<gene>
    <name evidence="1" type="ORF">SAMN04487905_1274</name>
</gene>
<organism evidence="1 2">
    <name type="scientific">Actinopolyspora xinjiangensis</name>
    <dbReference type="NCBI Taxonomy" id="405564"/>
    <lineage>
        <taxon>Bacteria</taxon>
        <taxon>Bacillati</taxon>
        <taxon>Actinomycetota</taxon>
        <taxon>Actinomycetes</taxon>
        <taxon>Actinopolysporales</taxon>
        <taxon>Actinopolysporaceae</taxon>
        <taxon>Actinopolyspora</taxon>
    </lineage>
</organism>
<dbReference type="Proteomes" id="UP000199497">
    <property type="component" value="Unassembled WGS sequence"/>
</dbReference>
<sequence length="49" mass="5597">MKVSQTLVNITALTLRPSCLRSILRQRIDFVLLRTDSTVKPEETLRLGI</sequence>
<evidence type="ECO:0000313" key="1">
    <source>
        <dbReference type="EMBL" id="SDP97395.1"/>
    </source>
</evidence>
<dbReference type="STRING" id="405564.SAMN04487905_1274"/>
<accession>A0A1H0X3U5</accession>
<evidence type="ECO:0000313" key="2">
    <source>
        <dbReference type="Proteomes" id="UP000199497"/>
    </source>
</evidence>
<keyword evidence="2" id="KW-1185">Reference proteome</keyword>
<name>A0A1H0X3U5_9ACTN</name>
<protein>
    <submittedName>
        <fullName evidence="1">Uncharacterized protein</fullName>
    </submittedName>
</protein>
<dbReference type="AlphaFoldDB" id="A0A1H0X3U5"/>